<sequence length="71" mass="8383">MCKLNRHTKPQTSADRKKAALFTCVATGMPVRTDQTAEMGFFCQLFKIFMEECLSDWIKIKVRFLWNFILF</sequence>
<organism evidence="1 2">
    <name type="scientific">Heyndrickxia coagulans</name>
    <name type="common">Weizmannia coagulans</name>
    <dbReference type="NCBI Taxonomy" id="1398"/>
    <lineage>
        <taxon>Bacteria</taxon>
        <taxon>Bacillati</taxon>
        <taxon>Bacillota</taxon>
        <taxon>Bacilli</taxon>
        <taxon>Bacillales</taxon>
        <taxon>Bacillaceae</taxon>
        <taxon>Heyndrickxia</taxon>
    </lineage>
</organism>
<name>A0A150JY88_HEYCO</name>
<protein>
    <submittedName>
        <fullName evidence="1">Uncharacterized protein</fullName>
    </submittedName>
</protein>
<evidence type="ECO:0000313" key="2">
    <source>
        <dbReference type="Proteomes" id="UP000075304"/>
    </source>
</evidence>
<evidence type="ECO:0000313" key="1">
    <source>
        <dbReference type="EMBL" id="KYC62187.1"/>
    </source>
</evidence>
<dbReference type="EMBL" id="LQYI01000130">
    <property type="protein sequence ID" value="KYC62187.1"/>
    <property type="molecule type" value="Genomic_DNA"/>
</dbReference>
<dbReference type="PATRIC" id="fig|1398.25.peg.1061"/>
<reference evidence="1 2" key="1">
    <citation type="submission" date="2016-01" db="EMBL/GenBank/DDBJ databases">
        <title>Genome Sequences of Twelve Sporeforming Bacillus Species Isolated from Foods.</title>
        <authorList>
            <person name="Berendsen E.M."/>
            <person name="Wells-Bennik M.H."/>
            <person name="Krawcyk A.O."/>
            <person name="De Jong A."/>
            <person name="Holsappel S."/>
            <person name="Eijlander R.T."/>
            <person name="Kuipers O.P."/>
        </authorList>
    </citation>
    <scope>NUCLEOTIDE SEQUENCE [LARGE SCALE GENOMIC DNA]</scope>
    <source>
        <strain evidence="1 2">B4099</strain>
    </source>
</reference>
<comment type="caution">
    <text evidence="1">The sequence shown here is derived from an EMBL/GenBank/DDBJ whole genome shotgun (WGS) entry which is preliminary data.</text>
</comment>
<dbReference type="Proteomes" id="UP000075304">
    <property type="component" value="Unassembled WGS sequence"/>
</dbReference>
<accession>A0A150JY88</accession>
<gene>
    <name evidence="1" type="ORF">B4099_1914</name>
</gene>
<proteinExistence type="predicted"/>
<dbReference type="AlphaFoldDB" id="A0A150JY88"/>